<keyword evidence="2" id="KW-0732">Signal</keyword>
<keyword evidence="1" id="KW-0812">Transmembrane</keyword>
<reference evidence="3 4" key="1">
    <citation type="journal article" date="2023" name="Hortic Res">
        <title>Pangenome of water caltrop reveals structural variations and asymmetric subgenome divergence after allopolyploidization.</title>
        <authorList>
            <person name="Zhang X."/>
            <person name="Chen Y."/>
            <person name="Wang L."/>
            <person name="Yuan Y."/>
            <person name="Fang M."/>
            <person name="Shi L."/>
            <person name="Lu R."/>
            <person name="Comes H.P."/>
            <person name="Ma Y."/>
            <person name="Chen Y."/>
            <person name="Huang G."/>
            <person name="Zhou Y."/>
            <person name="Zheng Z."/>
            <person name="Qiu Y."/>
        </authorList>
    </citation>
    <scope>NUCLEOTIDE SEQUENCE [LARGE SCALE GENOMIC DNA]</scope>
    <source>
        <tissue evidence="3">Roots</tissue>
    </source>
</reference>
<keyword evidence="4" id="KW-1185">Reference proteome</keyword>
<evidence type="ECO:0000256" key="1">
    <source>
        <dbReference type="SAM" id="Phobius"/>
    </source>
</evidence>
<keyword evidence="1" id="KW-1133">Transmembrane helix</keyword>
<evidence type="ECO:0008006" key="5">
    <source>
        <dbReference type="Google" id="ProtNLM"/>
    </source>
</evidence>
<proteinExistence type="predicted"/>
<feature type="transmembrane region" description="Helical" evidence="1">
    <location>
        <begin position="79"/>
        <end position="96"/>
    </location>
</feature>
<dbReference type="PANTHER" id="PTHR34558:SF16">
    <property type="match status" value="1"/>
</dbReference>
<organism evidence="3 4">
    <name type="scientific">Trapa incisa</name>
    <dbReference type="NCBI Taxonomy" id="236973"/>
    <lineage>
        <taxon>Eukaryota</taxon>
        <taxon>Viridiplantae</taxon>
        <taxon>Streptophyta</taxon>
        <taxon>Embryophyta</taxon>
        <taxon>Tracheophyta</taxon>
        <taxon>Spermatophyta</taxon>
        <taxon>Magnoliopsida</taxon>
        <taxon>eudicotyledons</taxon>
        <taxon>Gunneridae</taxon>
        <taxon>Pentapetalae</taxon>
        <taxon>rosids</taxon>
        <taxon>malvids</taxon>
        <taxon>Myrtales</taxon>
        <taxon>Lythraceae</taxon>
        <taxon>Trapa</taxon>
    </lineage>
</organism>
<evidence type="ECO:0000313" key="3">
    <source>
        <dbReference type="EMBL" id="KAK4754406.1"/>
    </source>
</evidence>
<keyword evidence="1" id="KW-0472">Membrane</keyword>
<sequence length="112" mass="12127">MDDRFLLLVSMVLLVEMCTFTAASRAFGISYQEAPAPSLSPATPNPDWTVTGEAEAPTMVETRRVQRHHSLSGSAGGDVILGGFVTAFVAAILWYIRVTRKTSESNAQDSYS</sequence>
<dbReference type="AlphaFoldDB" id="A0AAN7JUT3"/>
<name>A0AAN7JUT3_9MYRT</name>
<evidence type="ECO:0000256" key="2">
    <source>
        <dbReference type="SAM" id="SignalP"/>
    </source>
</evidence>
<comment type="caution">
    <text evidence="3">The sequence shown here is derived from an EMBL/GenBank/DDBJ whole genome shotgun (WGS) entry which is preliminary data.</text>
</comment>
<dbReference type="Proteomes" id="UP001345219">
    <property type="component" value="Chromosome 2"/>
</dbReference>
<protein>
    <recommendedName>
        <fullName evidence="5">Transmembrane protein</fullName>
    </recommendedName>
</protein>
<gene>
    <name evidence="3" type="ORF">SAY87_002510</name>
</gene>
<dbReference type="PANTHER" id="PTHR34558">
    <property type="entry name" value="EXPRESSED PROTEIN"/>
    <property type="match status" value="1"/>
</dbReference>
<feature type="signal peptide" evidence="2">
    <location>
        <begin position="1"/>
        <end position="23"/>
    </location>
</feature>
<feature type="chain" id="PRO_5042966061" description="Transmembrane protein" evidence="2">
    <location>
        <begin position="24"/>
        <end position="112"/>
    </location>
</feature>
<evidence type="ECO:0000313" key="4">
    <source>
        <dbReference type="Proteomes" id="UP001345219"/>
    </source>
</evidence>
<accession>A0AAN7JUT3</accession>
<dbReference type="EMBL" id="JAXIOK010000015">
    <property type="protein sequence ID" value="KAK4754406.1"/>
    <property type="molecule type" value="Genomic_DNA"/>
</dbReference>